<gene>
    <name evidence="1" type="ORF">SAMN04488514_10459</name>
</gene>
<dbReference type="InterPro" id="IPR019004">
    <property type="entry name" value="YqeY/Aim41"/>
</dbReference>
<dbReference type="InterPro" id="IPR042184">
    <property type="entry name" value="YqeY/Aim41_N"/>
</dbReference>
<dbReference type="InterPro" id="IPR023168">
    <property type="entry name" value="GatB_Yqey_C_2"/>
</dbReference>
<evidence type="ECO:0000313" key="1">
    <source>
        <dbReference type="EMBL" id="SDL99692.1"/>
    </source>
</evidence>
<dbReference type="GO" id="GO:0016884">
    <property type="term" value="F:carbon-nitrogen ligase activity, with glutamine as amido-N-donor"/>
    <property type="evidence" value="ECO:0007669"/>
    <property type="project" value="InterPro"/>
</dbReference>
<dbReference type="Gene3D" id="1.10.10.410">
    <property type="match status" value="1"/>
</dbReference>
<dbReference type="EMBL" id="FNGV01000004">
    <property type="protein sequence ID" value="SDL99692.1"/>
    <property type="molecule type" value="Genomic_DNA"/>
</dbReference>
<protein>
    <recommendedName>
        <fullName evidence="3">Glutamyl-tRNA amidotransferase</fullName>
    </recommendedName>
</protein>
<dbReference type="SUPFAM" id="SSF89095">
    <property type="entry name" value="GatB/YqeY motif"/>
    <property type="match status" value="1"/>
</dbReference>
<accession>A0A1G9PLG3</accession>
<dbReference type="Gene3D" id="1.10.1510.10">
    <property type="entry name" value="Uncharacterised protein YqeY/AIM41 PF09424, N-terminal domain"/>
    <property type="match status" value="1"/>
</dbReference>
<dbReference type="InterPro" id="IPR003789">
    <property type="entry name" value="Asn/Gln_tRNA_amidoTrase-B-like"/>
</dbReference>
<proteinExistence type="predicted"/>
<dbReference type="Pfam" id="PF09424">
    <property type="entry name" value="YqeY"/>
    <property type="match status" value="1"/>
</dbReference>
<reference evidence="1 2" key="1">
    <citation type="submission" date="2016-10" db="EMBL/GenBank/DDBJ databases">
        <authorList>
            <person name="de Groot N.N."/>
        </authorList>
    </citation>
    <scope>NUCLEOTIDE SEQUENCE [LARGE SCALE GENOMIC DNA]</scope>
    <source>
        <strain evidence="1 2">DSM 19886</strain>
    </source>
</reference>
<dbReference type="STRING" id="192904.SAMN04488514_10459"/>
<evidence type="ECO:0008006" key="3">
    <source>
        <dbReference type="Google" id="ProtNLM"/>
    </source>
</evidence>
<dbReference type="Proteomes" id="UP000199440">
    <property type="component" value="Unassembled WGS sequence"/>
</dbReference>
<evidence type="ECO:0000313" key="2">
    <source>
        <dbReference type="Proteomes" id="UP000199440"/>
    </source>
</evidence>
<dbReference type="PANTHER" id="PTHR28055">
    <property type="entry name" value="ALTERED INHERITANCE OF MITOCHONDRIA PROTEIN 41, MITOCHONDRIAL"/>
    <property type="match status" value="1"/>
</dbReference>
<name>A0A1G9PLG3_9FLAO</name>
<sequence length="165" mass="17991">MIFSGLYLYSQSKIKSMALQDKVMEQMKVAMKAKDKVALESLRAIKSALLLAQTETGSGNGLSEESEIQLVQKLVKQRKDSAAIFQEQGRSDLAEPELAQVAIIEQFLPEQLTEEEIEKVVVQTIEAIGASGMKDMGKVMGMVSKELAGQADGKTISTIVKKKLA</sequence>
<organism evidence="1 2">
    <name type="scientific">Kriegella aquimaris</name>
    <dbReference type="NCBI Taxonomy" id="192904"/>
    <lineage>
        <taxon>Bacteria</taxon>
        <taxon>Pseudomonadati</taxon>
        <taxon>Bacteroidota</taxon>
        <taxon>Flavobacteriia</taxon>
        <taxon>Flavobacteriales</taxon>
        <taxon>Flavobacteriaceae</taxon>
        <taxon>Kriegella</taxon>
    </lineage>
</organism>
<dbReference type="AlphaFoldDB" id="A0A1G9PLG3"/>
<keyword evidence="2" id="KW-1185">Reference proteome</keyword>
<dbReference type="PANTHER" id="PTHR28055:SF1">
    <property type="entry name" value="ALTERED INHERITANCE OF MITOCHONDRIA PROTEIN 41, MITOCHONDRIAL"/>
    <property type="match status" value="1"/>
</dbReference>